<dbReference type="Pfam" id="PF00892">
    <property type="entry name" value="EamA"/>
    <property type="match status" value="1"/>
</dbReference>
<keyword evidence="1" id="KW-0812">Transmembrane</keyword>
<accession>A0A382AW72</accession>
<feature type="transmembrane region" description="Helical" evidence="1">
    <location>
        <begin position="21"/>
        <end position="42"/>
    </location>
</feature>
<name>A0A382AW72_9ZZZZ</name>
<keyword evidence="1" id="KW-0472">Membrane</keyword>
<sequence length="120" mass="13239">MFGSLEKFTQGLAARVGVEPGNFVGVCLALISGLAIMANGAIGKLLAPDLHPFLITFFRSAIITLILFPWFTRNGYDRIRPTRHREQFLNGLIFTLAVVGWFWALPRTPLDMVAAIGFTS</sequence>
<feature type="transmembrane region" description="Helical" evidence="1">
    <location>
        <begin position="54"/>
        <end position="76"/>
    </location>
</feature>
<dbReference type="EMBL" id="UINC01027119">
    <property type="protein sequence ID" value="SVB05820.1"/>
    <property type="molecule type" value="Genomic_DNA"/>
</dbReference>
<feature type="transmembrane region" description="Helical" evidence="1">
    <location>
        <begin position="88"/>
        <end position="105"/>
    </location>
</feature>
<evidence type="ECO:0000259" key="2">
    <source>
        <dbReference type="Pfam" id="PF00892"/>
    </source>
</evidence>
<evidence type="ECO:0000313" key="3">
    <source>
        <dbReference type="EMBL" id="SVB05820.1"/>
    </source>
</evidence>
<gene>
    <name evidence="3" type="ORF">METZ01_LOCUS158674</name>
</gene>
<proteinExistence type="predicted"/>
<feature type="non-terminal residue" evidence="3">
    <location>
        <position position="120"/>
    </location>
</feature>
<dbReference type="InterPro" id="IPR000620">
    <property type="entry name" value="EamA_dom"/>
</dbReference>
<protein>
    <recommendedName>
        <fullName evidence="2">EamA domain-containing protein</fullName>
    </recommendedName>
</protein>
<reference evidence="3" key="1">
    <citation type="submission" date="2018-05" db="EMBL/GenBank/DDBJ databases">
        <authorList>
            <person name="Lanie J.A."/>
            <person name="Ng W.-L."/>
            <person name="Kazmierczak K.M."/>
            <person name="Andrzejewski T.M."/>
            <person name="Davidsen T.M."/>
            <person name="Wayne K.J."/>
            <person name="Tettelin H."/>
            <person name="Glass J.I."/>
            <person name="Rusch D."/>
            <person name="Podicherti R."/>
            <person name="Tsui H.-C.T."/>
            <person name="Winkler M.E."/>
        </authorList>
    </citation>
    <scope>NUCLEOTIDE SEQUENCE</scope>
</reference>
<keyword evidence="1" id="KW-1133">Transmembrane helix</keyword>
<organism evidence="3">
    <name type="scientific">marine metagenome</name>
    <dbReference type="NCBI Taxonomy" id="408172"/>
    <lineage>
        <taxon>unclassified sequences</taxon>
        <taxon>metagenomes</taxon>
        <taxon>ecological metagenomes</taxon>
    </lineage>
</organism>
<feature type="domain" description="EamA" evidence="2">
    <location>
        <begin position="25"/>
        <end position="119"/>
    </location>
</feature>
<evidence type="ECO:0000256" key="1">
    <source>
        <dbReference type="SAM" id="Phobius"/>
    </source>
</evidence>
<dbReference type="AlphaFoldDB" id="A0A382AW72"/>
<dbReference type="GO" id="GO:0016020">
    <property type="term" value="C:membrane"/>
    <property type="evidence" value="ECO:0007669"/>
    <property type="project" value="InterPro"/>
</dbReference>